<evidence type="ECO:0000259" key="1">
    <source>
        <dbReference type="Pfam" id="PF14534"/>
    </source>
</evidence>
<dbReference type="SUPFAM" id="SSF54427">
    <property type="entry name" value="NTF2-like"/>
    <property type="match status" value="1"/>
</dbReference>
<dbReference type="InterPro" id="IPR032710">
    <property type="entry name" value="NTF2-like_dom_sf"/>
</dbReference>
<dbReference type="EMBL" id="WOEZ01000018">
    <property type="protein sequence ID" value="NPT53661.1"/>
    <property type="molecule type" value="Genomic_DNA"/>
</dbReference>
<organism evidence="2 3">
    <name type="scientific">Paraburkholderia elongata</name>
    <dbReference type="NCBI Taxonomy" id="2675747"/>
    <lineage>
        <taxon>Bacteria</taxon>
        <taxon>Pseudomonadati</taxon>
        <taxon>Pseudomonadota</taxon>
        <taxon>Betaproteobacteria</taxon>
        <taxon>Burkholderiales</taxon>
        <taxon>Burkholderiaceae</taxon>
        <taxon>Paraburkholderia</taxon>
    </lineage>
</organism>
<dbReference type="Pfam" id="PF14534">
    <property type="entry name" value="DUF4440"/>
    <property type="match status" value="1"/>
</dbReference>
<evidence type="ECO:0000313" key="2">
    <source>
        <dbReference type="EMBL" id="NPT53661.1"/>
    </source>
</evidence>
<reference evidence="2 3" key="1">
    <citation type="submission" date="2019-11" db="EMBL/GenBank/DDBJ databases">
        <title>Metabolism of dissolved organic matter in forest soils.</title>
        <authorList>
            <person name="Cyle K.T."/>
            <person name="Wilhelm R.C."/>
            <person name="Martinez C.E."/>
        </authorList>
    </citation>
    <scope>NUCLEOTIDE SEQUENCE [LARGE SCALE GENOMIC DNA]</scope>
    <source>
        <strain evidence="2 3">5N</strain>
    </source>
</reference>
<keyword evidence="3" id="KW-1185">Reference proteome</keyword>
<name>A0A972NHU2_9BURK</name>
<protein>
    <submittedName>
        <fullName evidence="2">DUF4440 domain-containing protein</fullName>
    </submittedName>
</protein>
<gene>
    <name evidence="2" type="ORF">GNZ13_03290</name>
</gene>
<proteinExistence type="predicted"/>
<feature type="domain" description="DUF4440" evidence="1">
    <location>
        <begin position="14"/>
        <end position="120"/>
    </location>
</feature>
<sequence>MKGGDVDTTQPVDLKSLEDERCRAMTSADLAALDRLFSDDLIWTHSSAKVDSKKRLLAKIESGESQYLSMRCEDEKYVVSADAAVASGVVSMEVRLGGVERSLRSRYTNVWFREGDVWRVVAWQSTAVPA</sequence>
<dbReference type="AlphaFoldDB" id="A0A972NHU2"/>
<comment type="caution">
    <text evidence="2">The sequence shown here is derived from an EMBL/GenBank/DDBJ whole genome shotgun (WGS) entry which is preliminary data.</text>
</comment>
<dbReference type="Gene3D" id="3.10.450.50">
    <property type="match status" value="1"/>
</dbReference>
<dbReference type="Proteomes" id="UP000655523">
    <property type="component" value="Unassembled WGS sequence"/>
</dbReference>
<evidence type="ECO:0000313" key="3">
    <source>
        <dbReference type="Proteomes" id="UP000655523"/>
    </source>
</evidence>
<accession>A0A972NHU2</accession>
<dbReference type="InterPro" id="IPR027843">
    <property type="entry name" value="DUF4440"/>
</dbReference>